<dbReference type="AlphaFoldDB" id="C5L6F6"/>
<proteinExistence type="predicted"/>
<reference evidence="2 3" key="1">
    <citation type="submission" date="2008-07" db="EMBL/GenBank/DDBJ databases">
        <authorList>
            <person name="El-Sayed N."/>
            <person name="Caler E."/>
            <person name="Inman J."/>
            <person name="Amedeo P."/>
            <person name="Hass B."/>
            <person name="Wortman J."/>
        </authorList>
    </citation>
    <scope>NUCLEOTIDE SEQUENCE [LARGE SCALE GENOMIC DNA]</scope>
    <source>
        <strain evidence="3">ATCC 50983 / TXsc</strain>
    </source>
</reference>
<dbReference type="GeneID" id="9042103"/>
<evidence type="ECO:0000256" key="1">
    <source>
        <dbReference type="SAM" id="MobiDB-lite"/>
    </source>
</evidence>
<protein>
    <recommendedName>
        <fullName evidence="4">U1-type domain-containing protein</fullName>
    </recommendedName>
</protein>
<sequence length="89" mass="9242">MEELTNHINGKRHQKALRNRNWFEAQQVKKLATVNGAHDDDEVRFAPPPAAAAGGGGSGSGTNAENDISNPGVPLAATAAAADGHDDDK</sequence>
<accession>C5L6F6</accession>
<evidence type="ECO:0008006" key="4">
    <source>
        <dbReference type="Google" id="ProtNLM"/>
    </source>
</evidence>
<name>C5L6F6_PERM5</name>
<keyword evidence="3" id="KW-1185">Reference proteome</keyword>
<gene>
    <name evidence="2" type="ORF">Pmar_PMAR024021</name>
</gene>
<dbReference type="Proteomes" id="UP000007800">
    <property type="component" value="Unassembled WGS sequence"/>
</dbReference>
<evidence type="ECO:0000313" key="2">
    <source>
        <dbReference type="EMBL" id="EER07617.1"/>
    </source>
</evidence>
<dbReference type="EMBL" id="GG679769">
    <property type="protein sequence ID" value="EER07617.1"/>
    <property type="molecule type" value="Genomic_DNA"/>
</dbReference>
<evidence type="ECO:0000313" key="3">
    <source>
        <dbReference type="Proteomes" id="UP000007800"/>
    </source>
</evidence>
<organism evidence="3">
    <name type="scientific">Perkinsus marinus (strain ATCC 50983 / TXsc)</name>
    <dbReference type="NCBI Taxonomy" id="423536"/>
    <lineage>
        <taxon>Eukaryota</taxon>
        <taxon>Sar</taxon>
        <taxon>Alveolata</taxon>
        <taxon>Perkinsozoa</taxon>
        <taxon>Perkinsea</taxon>
        <taxon>Perkinsida</taxon>
        <taxon>Perkinsidae</taxon>
        <taxon>Perkinsus</taxon>
    </lineage>
</organism>
<dbReference type="RefSeq" id="XP_002775801.1">
    <property type="nucleotide sequence ID" value="XM_002775755.1"/>
</dbReference>
<feature type="region of interest" description="Disordered" evidence="1">
    <location>
        <begin position="36"/>
        <end position="89"/>
    </location>
</feature>
<dbReference type="InParanoid" id="C5L6F6"/>